<dbReference type="GO" id="GO:0043130">
    <property type="term" value="F:ubiquitin binding"/>
    <property type="evidence" value="ECO:0007669"/>
    <property type="project" value="TreeGrafter"/>
</dbReference>
<dbReference type="InterPro" id="IPR038765">
    <property type="entry name" value="Papain-like_cys_pep_sf"/>
</dbReference>
<dbReference type="Gene3D" id="3.30.200.60">
    <property type="entry name" value="Peptidase C65 Otubain, subdomain 1"/>
    <property type="match status" value="1"/>
</dbReference>
<evidence type="ECO:0000313" key="2">
    <source>
        <dbReference type="Proteomes" id="UP000694412"/>
    </source>
</evidence>
<evidence type="ECO:0000313" key="1">
    <source>
        <dbReference type="Ensembl" id="ENSCJPP00005002401.1"/>
    </source>
</evidence>
<dbReference type="InterPro" id="IPR019400">
    <property type="entry name" value="Peptidase_C65_otubain"/>
</dbReference>
<dbReference type="Ensembl" id="ENSCJPT00005004346.1">
    <property type="protein sequence ID" value="ENSCJPP00005002401.1"/>
    <property type="gene ID" value="ENSCJPG00005002604.1"/>
</dbReference>
<dbReference type="PANTHER" id="PTHR12931">
    <property type="entry name" value="UBIQUITIN THIOLESTERASE PROTEIN OTUB"/>
    <property type="match status" value="1"/>
</dbReference>
<accession>A0A8C2Y5P3</accession>
<keyword evidence="2" id="KW-1185">Reference proteome</keyword>
<reference evidence="1" key="2">
    <citation type="submission" date="2025-09" db="UniProtKB">
        <authorList>
            <consortium name="Ensembl"/>
        </authorList>
    </citation>
    <scope>IDENTIFICATION</scope>
</reference>
<sequence length="126" mass="13266">MVSRGGGAIKEFWPAGGGSKGVGGVLYGVFGGFIRGWGGSMGLIKGMGGGLWGLGGLYGPFGVEPMCKESDHIHIIALARALQVPVLVEYMDRGEGGSTNPHVFPEGSQPRVCLLYRPGHYDILYK</sequence>
<proteinExistence type="predicted"/>
<dbReference type="GO" id="GO:0004843">
    <property type="term" value="F:cysteine-type deubiquitinase activity"/>
    <property type="evidence" value="ECO:0007669"/>
    <property type="project" value="TreeGrafter"/>
</dbReference>
<dbReference type="GO" id="GO:0005634">
    <property type="term" value="C:nucleus"/>
    <property type="evidence" value="ECO:0007669"/>
    <property type="project" value="TreeGrafter"/>
</dbReference>
<dbReference type="GO" id="GO:0071108">
    <property type="term" value="P:protein K48-linked deubiquitination"/>
    <property type="evidence" value="ECO:0007669"/>
    <property type="project" value="TreeGrafter"/>
</dbReference>
<dbReference type="Pfam" id="PF10275">
    <property type="entry name" value="Peptidase_C65"/>
    <property type="match status" value="1"/>
</dbReference>
<dbReference type="AlphaFoldDB" id="A0A8C2Y5P3"/>
<dbReference type="PANTHER" id="PTHR12931:SF19">
    <property type="entry name" value="UBIQUITIN THIOESTERASE OTUB1"/>
    <property type="match status" value="1"/>
</dbReference>
<dbReference type="GO" id="GO:2000780">
    <property type="term" value="P:negative regulation of double-strand break repair"/>
    <property type="evidence" value="ECO:0007669"/>
    <property type="project" value="TreeGrafter"/>
</dbReference>
<dbReference type="InterPro" id="IPR042468">
    <property type="entry name" value="Peptidase_C65_otubain_sub1"/>
</dbReference>
<name>A0A8C2Y5P3_COTJA</name>
<evidence type="ECO:0008006" key="3">
    <source>
        <dbReference type="Google" id="ProtNLM"/>
    </source>
</evidence>
<dbReference type="SUPFAM" id="SSF54001">
    <property type="entry name" value="Cysteine proteinases"/>
    <property type="match status" value="1"/>
</dbReference>
<dbReference type="GeneTree" id="ENSGT00390000006979"/>
<reference evidence="1" key="1">
    <citation type="submission" date="2025-08" db="UniProtKB">
        <authorList>
            <consortium name="Ensembl"/>
        </authorList>
    </citation>
    <scope>IDENTIFICATION</scope>
</reference>
<protein>
    <recommendedName>
        <fullName evidence="3">Ubiquitinyl hydrolase 1</fullName>
    </recommendedName>
</protein>
<organism evidence="1 2">
    <name type="scientific">Coturnix japonica</name>
    <name type="common">Japanese quail</name>
    <name type="synonym">Coturnix coturnix japonica</name>
    <dbReference type="NCBI Taxonomy" id="93934"/>
    <lineage>
        <taxon>Eukaryota</taxon>
        <taxon>Metazoa</taxon>
        <taxon>Chordata</taxon>
        <taxon>Craniata</taxon>
        <taxon>Vertebrata</taxon>
        <taxon>Euteleostomi</taxon>
        <taxon>Archelosauria</taxon>
        <taxon>Archosauria</taxon>
        <taxon>Dinosauria</taxon>
        <taxon>Saurischia</taxon>
        <taxon>Theropoda</taxon>
        <taxon>Coelurosauria</taxon>
        <taxon>Aves</taxon>
        <taxon>Neognathae</taxon>
        <taxon>Galloanserae</taxon>
        <taxon>Galliformes</taxon>
        <taxon>Phasianidae</taxon>
        <taxon>Perdicinae</taxon>
        <taxon>Coturnix</taxon>
    </lineage>
</organism>
<dbReference type="Proteomes" id="UP000694412">
    <property type="component" value="Unassembled WGS sequence"/>
</dbReference>